<evidence type="ECO:0000259" key="9">
    <source>
        <dbReference type="Pfam" id="PF00005"/>
    </source>
</evidence>
<dbReference type="PANTHER" id="PTHR43776">
    <property type="entry name" value="TRANSPORT ATP-BINDING PROTEIN"/>
    <property type="match status" value="1"/>
</dbReference>
<evidence type="ECO:0000256" key="3">
    <source>
        <dbReference type="ARBA" id="ARBA00022475"/>
    </source>
</evidence>
<dbReference type="GO" id="GO:0005524">
    <property type="term" value="F:ATP binding"/>
    <property type="evidence" value="ECO:0007669"/>
    <property type="project" value="UniProtKB-KW"/>
</dbReference>
<keyword evidence="2" id="KW-0813">Transport</keyword>
<keyword evidence="8" id="KW-0472">Membrane</keyword>
<dbReference type="AlphaFoldDB" id="A0A383DIF9"/>
<dbReference type="Gene3D" id="3.40.50.300">
    <property type="entry name" value="P-loop containing nucleotide triphosphate hydrolases"/>
    <property type="match status" value="1"/>
</dbReference>
<keyword evidence="5" id="KW-0547">Nucleotide-binding</keyword>
<comment type="subcellular location">
    <subcellularLocation>
        <location evidence="1">Cell inner membrane</location>
    </subcellularLocation>
</comment>
<dbReference type="InterPro" id="IPR050319">
    <property type="entry name" value="ABC_transp_ATP-bind"/>
</dbReference>
<evidence type="ECO:0000256" key="8">
    <source>
        <dbReference type="ARBA" id="ARBA00023136"/>
    </source>
</evidence>
<keyword evidence="6" id="KW-0067">ATP-binding</keyword>
<evidence type="ECO:0000256" key="5">
    <source>
        <dbReference type="ARBA" id="ARBA00022741"/>
    </source>
</evidence>
<dbReference type="InterPro" id="IPR027417">
    <property type="entry name" value="P-loop_NTPase"/>
</dbReference>
<feature type="domain" description="ABC transporter" evidence="9">
    <location>
        <begin position="33"/>
        <end position="115"/>
    </location>
</feature>
<evidence type="ECO:0000256" key="1">
    <source>
        <dbReference type="ARBA" id="ARBA00004533"/>
    </source>
</evidence>
<keyword evidence="7" id="KW-1278">Translocase</keyword>
<feature type="non-terminal residue" evidence="10">
    <location>
        <position position="135"/>
    </location>
</feature>
<sequence>MSNNLLKIEKLVTHFEITNGIFGRTTGIVHAVDDISFDINKAETLSIVGESGCGKSTTGRSILKLVPHKSGKIIFMNKDISSLSSKEMQNIRVDMQMIFQDPFSSLNPRLTIGRAVAEPLKRHNLFKGKDLKEKV</sequence>
<dbReference type="PANTHER" id="PTHR43776:SF15">
    <property type="entry name" value="GLUTATHIONE IMPORT ATP-BINDING PROTEIN GSIA"/>
    <property type="match status" value="1"/>
</dbReference>
<proteinExistence type="predicted"/>
<evidence type="ECO:0000256" key="2">
    <source>
        <dbReference type="ARBA" id="ARBA00022448"/>
    </source>
</evidence>
<evidence type="ECO:0000313" key="10">
    <source>
        <dbReference type="EMBL" id="SVE44110.1"/>
    </source>
</evidence>
<dbReference type="InterPro" id="IPR003439">
    <property type="entry name" value="ABC_transporter-like_ATP-bd"/>
</dbReference>
<dbReference type="SUPFAM" id="SSF52540">
    <property type="entry name" value="P-loop containing nucleoside triphosphate hydrolases"/>
    <property type="match status" value="1"/>
</dbReference>
<evidence type="ECO:0000256" key="7">
    <source>
        <dbReference type="ARBA" id="ARBA00022967"/>
    </source>
</evidence>
<evidence type="ECO:0000256" key="4">
    <source>
        <dbReference type="ARBA" id="ARBA00022519"/>
    </source>
</evidence>
<dbReference type="Pfam" id="PF00005">
    <property type="entry name" value="ABC_tran"/>
    <property type="match status" value="1"/>
</dbReference>
<dbReference type="GO" id="GO:0016887">
    <property type="term" value="F:ATP hydrolysis activity"/>
    <property type="evidence" value="ECO:0007669"/>
    <property type="project" value="InterPro"/>
</dbReference>
<keyword evidence="4" id="KW-0997">Cell inner membrane</keyword>
<dbReference type="GO" id="GO:0005886">
    <property type="term" value="C:plasma membrane"/>
    <property type="evidence" value="ECO:0007669"/>
    <property type="project" value="UniProtKB-SubCell"/>
</dbReference>
<keyword evidence="3" id="KW-1003">Cell membrane</keyword>
<dbReference type="EMBL" id="UINC01217494">
    <property type="protein sequence ID" value="SVE44110.1"/>
    <property type="molecule type" value="Genomic_DNA"/>
</dbReference>
<accession>A0A383DIF9</accession>
<organism evidence="10">
    <name type="scientific">marine metagenome</name>
    <dbReference type="NCBI Taxonomy" id="408172"/>
    <lineage>
        <taxon>unclassified sequences</taxon>
        <taxon>metagenomes</taxon>
        <taxon>ecological metagenomes</taxon>
    </lineage>
</organism>
<reference evidence="10" key="1">
    <citation type="submission" date="2018-05" db="EMBL/GenBank/DDBJ databases">
        <authorList>
            <person name="Lanie J.A."/>
            <person name="Ng W.-L."/>
            <person name="Kazmierczak K.M."/>
            <person name="Andrzejewski T.M."/>
            <person name="Davidsen T.M."/>
            <person name="Wayne K.J."/>
            <person name="Tettelin H."/>
            <person name="Glass J.I."/>
            <person name="Rusch D."/>
            <person name="Podicherti R."/>
            <person name="Tsui H.-C.T."/>
            <person name="Winkler M.E."/>
        </authorList>
    </citation>
    <scope>NUCLEOTIDE SEQUENCE</scope>
</reference>
<gene>
    <name evidence="10" type="ORF">METZ01_LOCUS496964</name>
</gene>
<name>A0A383DIF9_9ZZZZ</name>
<evidence type="ECO:0000256" key="6">
    <source>
        <dbReference type="ARBA" id="ARBA00022840"/>
    </source>
</evidence>
<protein>
    <recommendedName>
        <fullName evidence="9">ABC transporter domain-containing protein</fullName>
    </recommendedName>
</protein>